<dbReference type="Proteomes" id="UP000309174">
    <property type="component" value="Unassembled WGS sequence"/>
</dbReference>
<feature type="domain" description="6-phosphogluconate dehydrogenase NADP-binding" evidence="5">
    <location>
        <begin position="4"/>
        <end position="157"/>
    </location>
</feature>
<dbReference type="Pfam" id="PF03446">
    <property type="entry name" value="NAD_binding_2"/>
    <property type="match status" value="1"/>
</dbReference>
<evidence type="ECO:0000259" key="5">
    <source>
        <dbReference type="Pfam" id="PF03446"/>
    </source>
</evidence>
<sequence length="288" mass="29662">MTAVAMLGTGIMGAAMARNLLKGGHRVAAWNRTRSRAEPLAADGATVAGSPAEAVSGADVIITMLNDGETALSVMEQASPELRAGQVWAQMGTVGVADVPRLAGFAAEHGLTFADAPVQGTKQPAEQGKLVVLAAGPEGARTVLDPLFGAIGSKTHWLDEDGASGAGTRLKLAAVSYAISLTSVIAESVALTKALGLDPSLLGDVLTGGPLDSVYLQVKMKAMLADDFDPSFAVRNAEKNTRLIHEAAESAGIRVDVNDASGARFRRVIEQGHGDEDMAATYRASFPG</sequence>
<evidence type="ECO:0000256" key="1">
    <source>
        <dbReference type="ARBA" id="ARBA00009080"/>
    </source>
</evidence>
<dbReference type="Gene3D" id="1.10.1040.10">
    <property type="entry name" value="N-(1-d-carboxylethyl)-l-norvaline Dehydrogenase, domain 2"/>
    <property type="match status" value="1"/>
</dbReference>
<dbReference type="InterPro" id="IPR008927">
    <property type="entry name" value="6-PGluconate_DH-like_C_sf"/>
</dbReference>
<dbReference type="InterPro" id="IPR029154">
    <property type="entry name" value="HIBADH-like_NADP-bd"/>
</dbReference>
<protein>
    <submittedName>
        <fullName evidence="7">NAD(P)-dependent oxidoreductase</fullName>
    </submittedName>
</protein>
<evidence type="ECO:0000256" key="4">
    <source>
        <dbReference type="PIRSR" id="PIRSR000103-1"/>
    </source>
</evidence>
<keyword evidence="2" id="KW-0560">Oxidoreductase</keyword>
<feature type="domain" description="3-hydroxyisobutyrate dehydrogenase-like NAD-binding" evidence="6">
    <location>
        <begin position="165"/>
        <end position="284"/>
    </location>
</feature>
<dbReference type="RefSeq" id="WP_138648999.1">
    <property type="nucleotide sequence ID" value="NZ_VCKW01000234.1"/>
</dbReference>
<dbReference type="InterPro" id="IPR013328">
    <property type="entry name" value="6PGD_dom2"/>
</dbReference>
<dbReference type="GO" id="GO:0051287">
    <property type="term" value="F:NAD binding"/>
    <property type="evidence" value="ECO:0007669"/>
    <property type="project" value="InterPro"/>
</dbReference>
<gene>
    <name evidence="7" type="ORF">ETD83_32320</name>
</gene>
<proteinExistence type="inferred from homology"/>
<dbReference type="SUPFAM" id="SSF48179">
    <property type="entry name" value="6-phosphogluconate dehydrogenase C-terminal domain-like"/>
    <property type="match status" value="1"/>
</dbReference>
<accession>A0A5C4J329</accession>
<dbReference type="GO" id="GO:0016491">
    <property type="term" value="F:oxidoreductase activity"/>
    <property type="evidence" value="ECO:0007669"/>
    <property type="project" value="UniProtKB-KW"/>
</dbReference>
<dbReference type="PANTHER" id="PTHR43580:SF2">
    <property type="entry name" value="CYTOKINE-LIKE NUCLEAR FACTOR N-PAC"/>
    <property type="match status" value="1"/>
</dbReference>
<dbReference type="PANTHER" id="PTHR43580">
    <property type="entry name" value="OXIDOREDUCTASE GLYR1-RELATED"/>
    <property type="match status" value="1"/>
</dbReference>
<dbReference type="InterPro" id="IPR015815">
    <property type="entry name" value="HIBADH-related"/>
</dbReference>
<dbReference type="InterPro" id="IPR036291">
    <property type="entry name" value="NAD(P)-bd_dom_sf"/>
</dbReference>
<evidence type="ECO:0000313" key="7">
    <source>
        <dbReference type="EMBL" id="TMQ91118.1"/>
    </source>
</evidence>
<feature type="active site" evidence="4">
    <location>
        <position position="171"/>
    </location>
</feature>
<evidence type="ECO:0000313" key="8">
    <source>
        <dbReference type="Proteomes" id="UP000309174"/>
    </source>
</evidence>
<dbReference type="EMBL" id="VCKW01000234">
    <property type="protein sequence ID" value="TMQ91118.1"/>
    <property type="molecule type" value="Genomic_DNA"/>
</dbReference>
<evidence type="ECO:0000256" key="2">
    <source>
        <dbReference type="ARBA" id="ARBA00023002"/>
    </source>
</evidence>
<dbReference type="Gene3D" id="3.40.50.720">
    <property type="entry name" value="NAD(P)-binding Rossmann-like Domain"/>
    <property type="match status" value="1"/>
</dbReference>
<dbReference type="OrthoDB" id="3185659at2"/>
<comment type="caution">
    <text evidence="7">The sequence shown here is derived from an EMBL/GenBank/DDBJ whole genome shotgun (WGS) entry which is preliminary data.</text>
</comment>
<organism evidence="7 8">
    <name type="scientific">Actinomadura soli</name>
    <dbReference type="NCBI Taxonomy" id="2508997"/>
    <lineage>
        <taxon>Bacteria</taxon>
        <taxon>Bacillati</taxon>
        <taxon>Actinomycetota</taxon>
        <taxon>Actinomycetes</taxon>
        <taxon>Streptosporangiales</taxon>
        <taxon>Thermomonosporaceae</taxon>
        <taxon>Actinomadura</taxon>
    </lineage>
</organism>
<evidence type="ECO:0000259" key="6">
    <source>
        <dbReference type="Pfam" id="PF14833"/>
    </source>
</evidence>
<dbReference type="InterPro" id="IPR006115">
    <property type="entry name" value="6PGDH_NADP-bd"/>
</dbReference>
<keyword evidence="3" id="KW-0520">NAD</keyword>
<dbReference type="AlphaFoldDB" id="A0A5C4J329"/>
<comment type="similarity">
    <text evidence="1">Belongs to the HIBADH-related family.</text>
</comment>
<reference evidence="7 8" key="1">
    <citation type="submission" date="2019-05" db="EMBL/GenBank/DDBJ databases">
        <title>Draft genome sequence of Actinomadura sp. 14C53.</title>
        <authorList>
            <person name="Saricaoglu S."/>
            <person name="Isik K."/>
        </authorList>
    </citation>
    <scope>NUCLEOTIDE SEQUENCE [LARGE SCALE GENOMIC DNA]</scope>
    <source>
        <strain evidence="7 8">14C53</strain>
    </source>
</reference>
<dbReference type="InterPro" id="IPR051265">
    <property type="entry name" value="HIBADH-related_NP60_sf"/>
</dbReference>
<keyword evidence="8" id="KW-1185">Reference proteome</keyword>
<dbReference type="SUPFAM" id="SSF51735">
    <property type="entry name" value="NAD(P)-binding Rossmann-fold domains"/>
    <property type="match status" value="1"/>
</dbReference>
<name>A0A5C4J329_9ACTN</name>
<dbReference type="PIRSF" id="PIRSF000103">
    <property type="entry name" value="HIBADH"/>
    <property type="match status" value="1"/>
</dbReference>
<dbReference type="Pfam" id="PF14833">
    <property type="entry name" value="NAD_binding_11"/>
    <property type="match status" value="1"/>
</dbReference>
<evidence type="ECO:0000256" key="3">
    <source>
        <dbReference type="ARBA" id="ARBA00023027"/>
    </source>
</evidence>
<dbReference type="GO" id="GO:0050661">
    <property type="term" value="F:NADP binding"/>
    <property type="evidence" value="ECO:0007669"/>
    <property type="project" value="InterPro"/>
</dbReference>